<keyword evidence="4" id="KW-1185">Reference proteome</keyword>
<feature type="region of interest" description="Disordered" evidence="1">
    <location>
        <begin position="1"/>
        <end position="33"/>
    </location>
</feature>
<dbReference type="InterPro" id="IPR058210">
    <property type="entry name" value="SACS/Nov_dom"/>
</dbReference>
<dbReference type="KEGG" id="spu:105447037"/>
<dbReference type="NCBIfam" id="NF047352">
    <property type="entry name" value="P_loop_sacsin"/>
    <property type="match status" value="1"/>
</dbReference>
<proteinExistence type="predicted"/>
<evidence type="ECO:0000313" key="3">
    <source>
        <dbReference type="EnsemblMetazoa" id="XP_030840842"/>
    </source>
</evidence>
<feature type="compositionally biased region" description="Basic and acidic residues" evidence="1">
    <location>
        <begin position="12"/>
        <end position="31"/>
    </location>
</feature>
<dbReference type="EnsemblMetazoa" id="XM_030984982">
    <property type="protein sequence ID" value="XP_030840842"/>
    <property type="gene ID" value="LOC105447037"/>
</dbReference>
<dbReference type="Proteomes" id="UP000007110">
    <property type="component" value="Unassembled WGS sequence"/>
</dbReference>
<dbReference type="InParanoid" id="A0A7M7NSJ3"/>
<protein>
    <recommendedName>
        <fullName evidence="2">Sacsin/Nov domain-containing protein</fullName>
    </recommendedName>
</protein>
<feature type="domain" description="Sacsin/Nov" evidence="2">
    <location>
        <begin position="42"/>
        <end position="280"/>
    </location>
</feature>
<dbReference type="OMA" id="CAWILCC"/>
<reference evidence="3" key="2">
    <citation type="submission" date="2021-01" db="UniProtKB">
        <authorList>
            <consortium name="EnsemblMetazoa"/>
        </authorList>
    </citation>
    <scope>IDENTIFICATION</scope>
</reference>
<reference evidence="4" key="1">
    <citation type="submission" date="2015-02" db="EMBL/GenBank/DDBJ databases">
        <title>Genome sequencing for Strongylocentrotus purpuratus.</title>
        <authorList>
            <person name="Murali S."/>
            <person name="Liu Y."/>
            <person name="Vee V."/>
            <person name="English A."/>
            <person name="Wang M."/>
            <person name="Skinner E."/>
            <person name="Han Y."/>
            <person name="Muzny D.M."/>
            <person name="Worley K.C."/>
            <person name="Gibbs R.A."/>
        </authorList>
    </citation>
    <scope>NUCLEOTIDE SEQUENCE</scope>
</reference>
<evidence type="ECO:0000259" key="2">
    <source>
        <dbReference type="Pfam" id="PF25794"/>
    </source>
</evidence>
<evidence type="ECO:0000313" key="4">
    <source>
        <dbReference type="Proteomes" id="UP000007110"/>
    </source>
</evidence>
<dbReference type="GeneID" id="105447037"/>
<sequence>MQEGEVQGQKRKAQEVPLKDERDGVKAKREDNDNDFGISVPPLLDYLRTILTEYSDGQIIKELVQNAEDAGADTVKFLYDVRHHGTETLYRDSLKPYQGPALYSFNNAKFKKADWDGIQKPACSNKKTDLLKIGRFGIGFNSVYHITDLPSIMSDRKLAFIDPFEEHFLEGGRVRTGKQFCLRSDSDIFSKNEDQFQPYHNIFPGVTGGISTGYFDGTLFRFPLRHDANKLSDKTYNDEGTLSELLQAFRADADVAMLFLRSLNNIEVLKRPSDLQEPSLVVRVRREHDPETHPQGKEISSRLETYCSDASGRREPIKLIDCVTFTTETPTASKAQRWIVSHHIAGDSMSPELSDLAKKQSHLPWAAVAVPVSSSEPRNVAGEAENNNIGRVFCFLPLPPGGELDGFTSSCAWILCCQ</sequence>
<dbReference type="SUPFAM" id="SSF55874">
    <property type="entry name" value="ATPase domain of HSP90 chaperone/DNA topoisomerase II/histidine kinase"/>
    <property type="match status" value="1"/>
</dbReference>
<dbReference type="OrthoDB" id="1262810at2759"/>
<dbReference type="PANTHER" id="PTHR46919:SF2">
    <property type="entry name" value="SACSIN"/>
    <property type="match status" value="1"/>
</dbReference>
<dbReference type="Pfam" id="PF25794">
    <property type="entry name" value="SACS"/>
    <property type="match status" value="1"/>
</dbReference>
<dbReference type="RefSeq" id="XP_030840842.1">
    <property type="nucleotide sequence ID" value="XM_030984982.1"/>
</dbReference>
<dbReference type="PANTHER" id="PTHR46919">
    <property type="entry name" value="ZINC FINGER, C3HC4 TYPE (RING FINGER) FAMILY PROTEIN"/>
    <property type="match status" value="1"/>
</dbReference>
<evidence type="ECO:0000256" key="1">
    <source>
        <dbReference type="SAM" id="MobiDB-lite"/>
    </source>
</evidence>
<organism evidence="3 4">
    <name type="scientific">Strongylocentrotus purpuratus</name>
    <name type="common">Purple sea urchin</name>
    <dbReference type="NCBI Taxonomy" id="7668"/>
    <lineage>
        <taxon>Eukaryota</taxon>
        <taxon>Metazoa</taxon>
        <taxon>Echinodermata</taxon>
        <taxon>Eleutherozoa</taxon>
        <taxon>Echinozoa</taxon>
        <taxon>Echinoidea</taxon>
        <taxon>Euechinoidea</taxon>
        <taxon>Echinacea</taxon>
        <taxon>Camarodonta</taxon>
        <taxon>Echinidea</taxon>
        <taxon>Strongylocentrotidae</taxon>
        <taxon>Strongylocentrotus</taxon>
    </lineage>
</organism>
<accession>A0A7M7NSJ3</accession>
<dbReference type="AlphaFoldDB" id="A0A7M7NSJ3"/>
<name>A0A7M7NSJ3_STRPU</name>
<dbReference type="InterPro" id="IPR036890">
    <property type="entry name" value="HATPase_C_sf"/>
</dbReference>